<dbReference type="EMBL" id="ACEC01000050">
    <property type="protein sequence ID" value="EEG30852.1"/>
    <property type="molecule type" value="Genomic_DNA"/>
</dbReference>
<dbReference type="Proteomes" id="UP000003340">
    <property type="component" value="Unassembled WGS sequence"/>
</dbReference>
<evidence type="ECO:0000313" key="2">
    <source>
        <dbReference type="EMBL" id="EEG30852.1"/>
    </source>
</evidence>
<evidence type="ECO:0000256" key="1">
    <source>
        <dbReference type="SAM" id="MobiDB-lite"/>
    </source>
</evidence>
<feature type="region of interest" description="Disordered" evidence="1">
    <location>
        <begin position="1"/>
        <end position="39"/>
    </location>
</feature>
<comment type="caution">
    <text evidence="2">The sequence shown here is derived from an EMBL/GenBank/DDBJ whole genome shotgun (WGS) entry which is preliminary data.</text>
</comment>
<dbReference type="HOGENOM" id="CLU_3307437_0_0_9"/>
<dbReference type="AlphaFoldDB" id="C0ECE1"/>
<reference evidence="2 3" key="1">
    <citation type="submission" date="2009-01" db="EMBL/GenBank/DDBJ databases">
        <authorList>
            <person name="Fulton L."/>
            <person name="Clifton S."/>
            <person name="Fulton B."/>
            <person name="Xu J."/>
            <person name="Minx P."/>
            <person name="Pepin K.H."/>
            <person name="Johnson M."/>
            <person name="Bhonagiri V."/>
            <person name="Nash W.E."/>
            <person name="Mardis E.R."/>
            <person name="Wilson R.K."/>
        </authorList>
    </citation>
    <scope>NUCLEOTIDE SEQUENCE [LARGE SCALE GENOMIC DNA]</scope>
    <source>
        <strain evidence="2 3">DSM 5476</strain>
    </source>
</reference>
<proteinExistence type="predicted"/>
<accession>C0ECE1</accession>
<evidence type="ECO:0000313" key="3">
    <source>
        <dbReference type="Proteomes" id="UP000003340"/>
    </source>
</evidence>
<gene>
    <name evidence="2" type="ORF">CLOSTMETH_01511</name>
</gene>
<dbReference type="STRING" id="537013.CLOSTMETH_01511"/>
<protein>
    <submittedName>
        <fullName evidence="2">Uncharacterized protein</fullName>
    </submittedName>
</protein>
<keyword evidence="3" id="KW-1185">Reference proteome</keyword>
<sequence length="39" mass="4415">MTDKNLPVPSECLLKLPPGRTSRPEETSRPESAEWSLYV</sequence>
<reference evidence="2 3" key="2">
    <citation type="submission" date="2009-02" db="EMBL/GenBank/DDBJ databases">
        <title>Draft genome sequence of Clostridium methylpentosum (DSM 5476).</title>
        <authorList>
            <person name="Sudarsanam P."/>
            <person name="Ley R."/>
            <person name="Guruge J."/>
            <person name="Turnbaugh P.J."/>
            <person name="Mahowald M."/>
            <person name="Liep D."/>
            <person name="Gordon J."/>
        </authorList>
    </citation>
    <scope>NUCLEOTIDE SEQUENCE [LARGE SCALE GENOMIC DNA]</scope>
    <source>
        <strain evidence="2 3">DSM 5476</strain>
    </source>
</reference>
<feature type="compositionally biased region" description="Basic and acidic residues" evidence="1">
    <location>
        <begin position="22"/>
        <end position="32"/>
    </location>
</feature>
<name>C0ECE1_9FIRM</name>
<organism evidence="2 3">
    <name type="scientific">[Clostridium] methylpentosum DSM 5476</name>
    <dbReference type="NCBI Taxonomy" id="537013"/>
    <lineage>
        <taxon>Bacteria</taxon>
        <taxon>Bacillati</taxon>
        <taxon>Bacillota</taxon>
        <taxon>Clostridia</taxon>
        <taxon>Eubacteriales</taxon>
        <taxon>Oscillospiraceae</taxon>
        <taxon>Oscillospiraceae incertae sedis</taxon>
    </lineage>
</organism>